<name>A0ABS6WDB9_9BIFI</name>
<proteinExistence type="predicted"/>
<evidence type="ECO:0000313" key="1">
    <source>
        <dbReference type="EMBL" id="MBW3092043.1"/>
    </source>
</evidence>
<accession>A0ABS6WDB9</accession>
<organism evidence="1 2">
    <name type="scientific">Bifidobacterium miconis</name>
    <dbReference type="NCBI Taxonomy" id="2834435"/>
    <lineage>
        <taxon>Bacteria</taxon>
        <taxon>Bacillati</taxon>
        <taxon>Actinomycetota</taxon>
        <taxon>Actinomycetes</taxon>
        <taxon>Bifidobacteriales</taxon>
        <taxon>Bifidobacteriaceae</taxon>
        <taxon>Bifidobacterium</taxon>
    </lineage>
</organism>
<dbReference type="Proteomes" id="UP000700815">
    <property type="component" value="Unassembled WGS sequence"/>
</dbReference>
<sequence>MDHRTKSDGPVIVISEKDWREYEKHVDEAHADLKRLDDALAALKEQGGKAAADTAEDKAEQAK</sequence>
<protein>
    <submittedName>
        <fullName evidence="1">Uncharacterized protein</fullName>
    </submittedName>
</protein>
<keyword evidence="2" id="KW-1185">Reference proteome</keyword>
<reference evidence="1 2" key="1">
    <citation type="submission" date="2021-05" db="EMBL/GenBank/DDBJ databases">
        <title>Phylogenetic classification of ten novel species belonging to the genus Bifidobacterium comprising B. colchicus sp. nov., B. abeli sp. nov., B. bicoloris sp. nov., B. guerezis sp. nov., B. rosaliae sp. nov., B. santillanensis sp. nov., B. argentati sp. nov., B. amazzoni sp. nov., B. pluviali sp. nov., and B. pinnaculum sp. nov.</title>
        <authorList>
            <person name="Lugli G.A."/>
            <person name="Ruiz Garcia L."/>
            <person name="Margolles A."/>
            <person name="Ventura M."/>
        </authorList>
    </citation>
    <scope>NUCLEOTIDE SEQUENCE [LARGE SCALE GENOMIC DNA]</scope>
    <source>
        <strain evidence="1 2">82T10</strain>
    </source>
</reference>
<gene>
    <name evidence="1" type="ORF">KIH79_03555</name>
</gene>
<dbReference type="RefSeq" id="WP_219058141.1">
    <property type="nucleotide sequence ID" value="NZ_JAHBBH010000006.1"/>
</dbReference>
<dbReference type="EMBL" id="JAHBBH010000006">
    <property type="protein sequence ID" value="MBW3092043.1"/>
    <property type="molecule type" value="Genomic_DNA"/>
</dbReference>
<comment type="caution">
    <text evidence="1">The sequence shown here is derived from an EMBL/GenBank/DDBJ whole genome shotgun (WGS) entry which is preliminary data.</text>
</comment>
<evidence type="ECO:0000313" key="2">
    <source>
        <dbReference type="Proteomes" id="UP000700815"/>
    </source>
</evidence>